<dbReference type="AlphaFoldDB" id="A0A0E9VH73"/>
<reference evidence="1" key="2">
    <citation type="journal article" date="2015" name="Fish Shellfish Immunol.">
        <title>Early steps in the European eel (Anguilla anguilla)-Vibrio vulnificus interaction in the gills: Role of the RtxA13 toxin.</title>
        <authorList>
            <person name="Callol A."/>
            <person name="Pajuelo D."/>
            <person name="Ebbesson L."/>
            <person name="Teles M."/>
            <person name="MacKenzie S."/>
            <person name="Amaro C."/>
        </authorList>
    </citation>
    <scope>NUCLEOTIDE SEQUENCE</scope>
</reference>
<name>A0A0E9VH73_ANGAN</name>
<dbReference type="EMBL" id="GBXM01032004">
    <property type="protein sequence ID" value="JAH76573.1"/>
    <property type="molecule type" value="Transcribed_RNA"/>
</dbReference>
<organism evidence="1">
    <name type="scientific">Anguilla anguilla</name>
    <name type="common">European freshwater eel</name>
    <name type="synonym">Muraena anguilla</name>
    <dbReference type="NCBI Taxonomy" id="7936"/>
    <lineage>
        <taxon>Eukaryota</taxon>
        <taxon>Metazoa</taxon>
        <taxon>Chordata</taxon>
        <taxon>Craniata</taxon>
        <taxon>Vertebrata</taxon>
        <taxon>Euteleostomi</taxon>
        <taxon>Actinopterygii</taxon>
        <taxon>Neopterygii</taxon>
        <taxon>Teleostei</taxon>
        <taxon>Anguilliformes</taxon>
        <taxon>Anguillidae</taxon>
        <taxon>Anguilla</taxon>
    </lineage>
</organism>
<proteinExistence type="predicted"/>
<sequence length="23" mass="2347">MQPTSVTVCMNVTPALAEAVGIN</sequence>
<reference evidence="1" key="1">
    <citation type="submission" date="2014-11" db="EMBL/GenBank/DDBJ databases">
        <authorList>
            <person name="Amaro Gonzalez C."/>
        </authorList>
    </citation>
    <scope>NUCLEOTIDE SEQUENCE</scope>
</reference>
<evidence type="ECO:0000313" key="1">
    <source>
        <dbReference type="EMBL" id="JAH76573.1"/>
    </source>
</evidence>
<accession>A0A0E9VH73</accession>
<protein>
    <submittedName>
        <fullName evidence="1">Uncharacterized protein</fullName>
    </submittedName>
</protein>